<dbReference type="InterPro" id="IPR016161">
    <property type="entry name" value="Ald_DH/histidinol_DH"/>
</dbReference>
<feature type="active site" evidence="7">
    <location>
        <position position="277"/>
    </location>
</feature>
<dbReference type="CDD" id="cd01292">
    <property type="entry name" value="metallo-dependent_hydrolases"/>
    <property type="match status" value="1"/>
</dbReference>
<evidence type="ECO:0000256" key="2">
    <source>
        <dbReference type="ARBA" id="ARBA00023002"/>
    </source>
</evidence>
<dbReference type="GO" id="GO:0016620">
    <property type="term" value="F:oxidoreductase activity, acting on the aldehyde or oxo group of donors, NAD or NADP as acceptor"/>
    <property type="evidence" value="ECO:0007669"/>
    <property type="project" value="InterPro"/>
</dbReference>
<dbReference type="InterPro" id="IPR015590">
    <property type="entry name" value="Aldehyde_DH_dom"/>
</dbReference>
<protein>
    <recommendedName>
        <fullName evidence="5">Putative aldehyde dehydrogenase FUS7</fullName>
    </recommendedName>
    <alternativeName>
        <fullName evidence="6">Fusarin biosynthesis protein 7</fullName>
    </alternativeName>
</protein>
<dbReference type="InterPro" id="IPR029510">
    <property type="entry name" value="Ald_DH_CS_GLU"/>
</dbReference>
<dbReference type="EMBL" id="JAAQPF010000400">
    <property type="protein sequence ID" value="KAF5703605.1"/>
    <property type="molecule type" value="Genomic_DNA"/>
</dbReference>
<feature type="domain" description="Aldehyde dehydrogenase" evidence="9">
    <location>
        <begin position="49"/>
        <end position="449"/>
    </location>
</feature>
<evidence type="ECO:0000256" key="4">
    <source>
        <dbReference type="ARBA" id="ARBA00054117"/>
    </source>
</evidence>
<dbReference type="InterPro" id="IPR016162">
    <property type="entry name" value="Ald_DH_N"/>
</dbReference>
<dbReference type="AlphaFoldDB" id="A0A8H6D513"/>
<dbReference type="SUPFAM" id="SSF51556">
    <property type="entry name" value="Metallo-dependent hydrolases"/>
    <property type="match status" value="1"/>
</dbReference>
<proteinExistence type="inferred from homology"/>
<dbReference type="InterPro" id="IPR016160">
    <property type="entry name" value="Ald_DH_CS_CYS"/>
</dbReference>
<evidence type="ECO:0000256" key="5">
    <source>
        <dbReference type="ARBA" id="ARBA00074663"/>
    </source>
</evidence>
<dbReference type="PANTHER" id="PTHR43720:SF2">
    <property type="entry name" value="2-AMINOMUCONIC SEMIALDEHYDE DEHYDROGENASE"/>
    <property type="match status" value="1"/>
</dbReference>
<evidence type="ECO:0000313" key="12">
    <source>
        <dbReference type="Proteomes" id="UP000532311"/>
    </source>
</evidence>
<dbReference type="PANTHER" id="PTHR43720">
    <property type="entry name" value="2-AMINOMUCONIC SEMIALDEHYDE DEHYDROGENASE"/>
    <property type="match status" value="1"/>
</dbReference>
<dbReference type="Pfam" id="PF00171">
    <property type="entry name" value="Aldedh"/>
    <property type="match status" value="1"/>
</dbReference>
<evidence type="ECO:0000259" key="10">
    <source>
        <dbReference type="Pfam" id="PF04909"/>
    </source>
</evidence>
<reference evidence="11 12" key="1">
    <citation type="submission" date="2020-05" db="EMBL/GenBank/DDBJ databases">
        <title>Identification and distribution of gene clusters putatively required for synthesis of sphingolipid metabolism inhibitors in phylogenetically diverse species of the filamentous fungus Fusarium.</title>
        <authorList>
            <person name="Kim H.-S."/>
            <person name="Busman M."/>
            <person name="Brown D.W."/>
            <person name="Divon H."/>
            <person name="Uhlig S."/>
            <person name="Proctor R.H."/>
        </authorList>
    </citation>
    <scope>NUCLEOTIDE SEQUENCE [LARGE SCALE GENOMIC DNA]</scope>
    <source>
        <strain evidence="11 12">NRRL 26131</strain>
    </source>
</reference>
<dbReference type="FunFam" id="3.40.605.10:FF:000007">
    <property type="entry name" value="NAD/NADP-dependent betaine aldehyde dehydrogenase"/>
    <property type="match status" value="1"/>
</dbReference>
<evidence type="ECO:0000256" key="7">
    <source>
        <dbReference type="PROSITE-ProRule" id="PRU10007"/>
    </source>
</evidence>
<dbReference type="InterPro" id="IPR032466">
    <property type="entry name" value="Metal_Hydrolase"/>
</dbReference>
<evidence type="ECO:0000313" key="11">
    <source>
        <dbReference type="EMBL" id="KAF5703605.1"/>
    </source>
</evidence>
<dbReference type="PROSITE" id="PS00687">
    <property type="entry name" value="ALDEHYDE_DEHYDR_GLU"/>
    <property type="match status" value="1"/>
</dbReference>
<name>A0A8H6D513_9HYPO</name>
<accession>A0A8H6D513</accession>
<evidence type="ECO:0000256" key="1">
    <source>
        <dbReference type="ARBA" id="ARBA00009986"/>
    </source>
</evidence>
<dbReference type="Gene3D" id="3.40.309.10">
    <property type="entry name" value="Aldehyde Dehydrogenase, Chain A, domain 2"/>
    <property type="match status" value="1"/>
</dbReference>
<dbReference type="Proteomes" id="UP000532311">
    <property type="component" value="Unassembled WGS sequence"/>
</dbReference>
<dbReference type="Pfam" id="PF04909">
    <property type="entry name" value="Amidohydro_2"/>
    <property type="match status" value="1"/>
</dbReference>
<sequence>MPDSPIKTAWRFQTLESAERFISSDSVSAQLSLQNYVSNEFDISLTADYVDSINPKTGKSFARVPISSTAQVDHALQAATDAFKTWSKTTAAFRSSLLERVACLIEENKELLAVWESIDQGKTLARARVEVDRAATNSRYFSTFILHQENAVRMIDGVALTYEHRSPTGVFALISPWNMPLYLLTWKIAPCLAFGCTAVAKPSEFTSMSAFLLCEIFRLAEIPPGVINIVFGDGATTGSRLVQSPLVKGVSFTGSTASGIKIRRDTADQIYKHISLELGGKNPTLVFDDVDLDKAVQTAATAAFENQGEICLCGSRIYVQSRIYDSFVASLKTYVQANYKCGDRTGAVASLQHYNKILSYLALAREENATFITGSVPPLEPSSGYWVEPVVLTDVSTSSRIMQEEIFGPVVTISRFETEEECVQLANDSTYGLAAVLLTKDGARMRRVDPEQNGTQSNSWIELRPSLVDGESVDIFVDSKHFRTVQDNCFDPKVRLRDMDRSGVHVQVLSTVPILFFYDKPGKLVAQLARALNDHLSQVCTEYLTRFVGLATVPLQDVQASVEELKRAKYTLGLKGVEIGTTIGDMNLDDSRLDPFWAACQELDMPVFVHPLGYSLLKENEQRWGQYWSSWLIGMPCETALSMLALTSSGLLLRYPRLRFCFAHAGGAFPTLMGRIEHGYNCRPDLVASRAGGRSPSDHLSSGDNLWIDSLVHDPDLLAYLCKKIRVDRILMGSDYPFPLGEVPEAGKMLTSDGSLSEFLSMEQRAMMLAGNAIDFLKLDERFQNAYKDSLRNVLKRS</sequence>
<comment type="function">
    <text evidence="4">Putative aldehyde dehydrogenase; part of the gene cluster that mediates the biosynthesis of the mycotoxin fusarin C. Within the cluster, FUS1, FUS2, FUS8 and FUS9 are sufficient for fusarin production. The other FUS cluster members are not essential for fusarin C biosynthesis.</text>
</comment>
<evidence type="ECO:0000256" key="8">
    <source>
        <dbReference type="RuleBase" id="RU003345"/>
    </source>
</evidence>
<dbReference type="PROSITE" id="PS00070">
    <property type="entry name" value="ALDEHYDE_DEHYDR_CYS"/>
    <property type="match status" value="1"/>
</dbReference>
<dbReference type="InterPro" id="IPR016163">
    <property type="entry name" value="Ald_DH_C"/>
</dbReference>
<feature type="domain" description="Amidohydrolase-related" evidence="10">
    <location>
        <begin position="484"/>
        <end position="779"/>
    </location>
</feature>
<keyword evidence="2 8" id="KW-0560">Oxidoreductase</keyword>
<dbReference type="Gene3D" id="3.40.605.10">
    <property type="entry name" value="Aldehyde Dehydrogenase, Chain A, domain 1"/>
    <property type="match status" value="1"/>
</dbReference>
<evidence type="ECO:0000259" key="9">
    <source>
        <dbReference type="Pfam" id="PF00171"/>
    </source>
</evidence>
<organism evidence="11 12">
    <name type="scientific">Fusarium globosum</name>
    <dbReference type="NCBI Taxonomy" id="78864"/>
    <lineage>
        <taxon>Eukaryota</taxon>
        <taxon>Fungi</taxon>
        <taxon>Dikarya</taxon>
        <taxon>Ascomycota</taxon>
        <taxon>Pezizomycotina</taxon>
        <taxon>Sordariomycetes</taxon>
        <taxon>Hypocreomycetidae</taxon>
        <taxon>Hypocreales</taxon>
        <taxon>Nectriaceae</taxon>
        <taxon>Fusarium</taxon>
        <taxon>Fusarium fujikuroi species complex</taxon>
    </lineage>
</organism>
<dbReference type="Gene3D" id="3.20.20.140">
    <property type="entry name" value="Metal-dependent hydrolases"/>
    <property type="match status" value="1"/>
</dbReference>
<comment type="caution">
    <text evidence="11">The sequence shown here is derived from an EMBL/GenBank/DDBJ whole genome shotgun (WGS) entry which is preliminary data.</text>
</comment>
<evidence type="ECO:0000256" key="6">
    <source>
        <dbReference type="ARBA" id="ARBA00078750"/>
    </source>
</evidence>
<dbReference type="InterPro" id="IPR006680">
    <property type="entry name" value="Amidohydro-rel"/>
</dbReference>
<dbReference type="SUPFAM" id="SSF53720">
    <property type="entry name" value="ALDH-like"/>
    <property type="match status" value="1"/>
</dbReference>
<keyword evidence="12" id="KW-1185">Reference proteome</keyword>
<gene>
    <name evidence="11" type="ORF">FGLOB1_8984</name>
</gene>
<keyword evidence="3" id="KW-0520">NAD</keyword>
<evidence type="ECO:0000256" key="3">
    <source>
        <dbReference type="ARBA" id="ARBA00023027"/>
    </source>
</evidence>
<comment type="similarity">
    <text evidence="1 8">Belongs to the aldehyde dehydrogenase family.</text>
</comment>
<dbReference type="GO" id="GO:0016787">
    <property type="term" value="F:hydrolase activity"/>
    <property type="evidence" value="ECO:0007669"/>
    <property type="project" value="InterPro"/>
</dbReference>